<feature type="transmembrane region" description="Helical" evidence="1">
    <location>
        <begin position="239"/>
        <end position="259"/>
    </location>
</feature>
<keyword evidence="1" id="KW-0812">Transmembrane</keyword>
<keyword evidence="3" id="KW-1185">Reference proteome</keyword>
<evidence type="ECO:0000313" key="3">
    <source>
        <dbReference type="Proteomes" id="UP000229433"/>
    </source>
</evidence>
<feature type="transmembrane region" description="Helical" evidence="1">
    <location>
        <begin position="209"/>
        <end position="227"/>
    </location>
</feature>
<accession>A0A2G1VTZ1</accession>
<evidence type="ECO:0000256" key="1">
    <source>
        <dbReference type="SAM" id="Phobius"/>
    </source>
</evidence>
<evidence type="ECO:0000313" key="2">
    <source>
        <dbReference type="EMBL" id="PHQ30214.1"/>
    </source>
</evidence>
<comment type="caution">
    <text evidence="2">The sequence shown here is derived from an EMBL/GenBank/DDBJ whole genome shotgun (WGS) entry which is preliminary data.</text>
</comment>
<feature type="transmembrane region" description="Helical" evidence="1">
    <location>
        <begin position="181"/>
        <end position="203"/>
    </location>
</feature>
<proteinExistence type="predicted"/>
<dbReference type="InterPro" id="IPR022134">
    <property type="entry name" value="DUF3667"/>
</dbReference>
<feature type="transmembrane region" description="Helical" evidence="1">
    <location>
        <begin position="150"/>
        <end position="169"/>
    </location>
</feature>
<protein>
    <recommendedName>
        <fullName evidence="4">DUF3667 domain-containing protein</fullName>
    </recommendedName>
</protein>
<dbReference type="RefSeq" id="WP_099645049.1">
    <property type="nucleotide sequence ID" value="NZ_KZ319288.1"/>
</dbReference>
<organism evidence="2 3">
    <name type="scientific">Leeuwenhoekiella nanhaiensis</name>
    <dbReference type="NCBI Taxonomy" id="1655491"/>
    <lineage>
        <taxon>Bacteria</taxon>
        <taxon>Pseudomonadati</taxon>
        <taxon>Bacteroidota</taxon>
        <taxon>Flavobacteriia</taxon>
        <taxon>Flavobacteriales</taxon>
        <taxon>Flavobacteriaceae</taxon>
        <taxon>Leeuwenhoekiella</taxon>
    </lineage>
</organism>
<reference evidence="2 3" key="1">
    <citation type="submission" date="2017-08" db="EMBL/GenBank/DDBJ databases">
        <title>The whole genome shortgun sequences of strain Leeuwenhoekiella nanhaiensis G18 from the South China Sea.</title>
        <authorList>
            <person name="Liu Q."/>
        </authorList>
    </citation>
    <scope>NUCLEOTIDE SEQUENCE [LARGE SCALE GENOMIC DNA]</scope>
    <source>
        <strain evidence="2 3">G18</strain>
    </source>
</reference>
<keyword evidence="1" id="KW-0472">Membrane</keyword>
<keyword evidence="1" id="KW-1133">Transmembrane helix</keyword>
<dbReference type="AlphaFoldDB" id="A0A2G1VTZ1"/>
<name>A0A2G1VTZ1_9FLAO</name>
<evidence type="ECO:0008006" key="4">
    <source>
        <dbReference type="Google" id="ProtNLM"/>
    </source>
</evidence>
<dbReference type="Pfam" id="PF12412">
    <property type="entry name" value="DUF3667"/>
    <property type="match status" value="1"/>
</dbReference>
<dbReference type="EMBL" id="NQXA01000002">
    <property type="protein sequence ID" value="PHQ30214.1"/>
    <property type="molecule type" value="Genomic_DNA"/>
</dbReference>
<dbReference type="Proteomes" id="UP000229433">
    <property type="component" value="Unassembled WGS sequence"/>
</dbReference>
<gene>
    <name evidence="2" type="ORF">CJ305_04425</name>
</gene>
<dbReference type="OrthoDB" id="675873at2"/>
<sequence>MSETHTCLNCGSVFTENYCSTCGQKKVSESDYGLKSLLGQAFEAFTNLDSKFLKTFRVLLLNPGRLSLKFISGVRAPYLKPFQVFLLCNVFFFIFLSETDIFRSPSVWFFNTNVDFLGIQVMDLANDVMEANQWSLEEVKVRYDKLSTDLSKSLLILLIPFIALVSLLFNRKMPFGKHLVFATHYFSALLLVMTLWYLIATRILMPNRWYYLVPIYLVAVFYYLLSIRTFYSKKWWISLVYAVLGTFCIVMLISFYRTFINLLTFEIL</sequence>
<feature type="transmembrane region" description="Helical" evidence="1">
    <location>
        <begin position="78"/>
        <end position="96"/>
    </location>
</feature>